<comment type="function">
    <text evidence="10">One gap junction consists of a cluster of closely packed pairs of transmembrane channels, the connexons, through which materials of low MW diffuse from one cell to a neighboring cell.</text>
</comment>
<evidence type="ECO:0000313" key="16">
    <source>
        <dbReference type="Proteomes" id="UP000261560"/>
    </source>
</evidence>
<evidence type="ECO:0000256" key="10">
    <source>
        <dbReference type="RuleBase" id="RU000630"/>
    </source>
</evidence>
<evidence type="ECO:0000256" key="7">
    <source>
        <dbReference type="ARBA" id="ARBA00022949"/>
    </source>
</evidence>
<keyword evidence="7" id="KW-0965">Cell junction</keyword>
<feature type="region of interest" description="Disordered" evidence="11">
    <location>
        <begin position="331"/>
        <end position="443"/>
    </location>
</feature>
<dbReference type="SMART" id="SM00037">
    <property type="entry name" value="CNX"/>
    <property type="match status" value="1"/>
</dbReference>
<dbReference type="PaxDb" id="30732-ENSOMEP00000018149"/>
<dbReference type="Gene3D" id="1.20.1440.80">
    <property type="entry name" value="Gap junction channel protein cysteine-rich domain"/>
    <property type="match status" value="1"/>
</dbReference>
<keyword evidence="16" id="KW-1185">Reference proteome</keyword>
<feature type="transmembrane region" description="Helical" evidence="12">
    <location>
        <begin position="146"/>
        <end position="172"/>
    </location>
</feature>
<evidence type="ECO:0000256" key="3">
    <source>
        <dbReference type="ARBA" id="ARBA00011455"/>
    </source>
</evidence>
<name>A0A3B3CM33_ORYME</name>
<dbReference type="FunFam" id="1.20.1440.80:FF:000001">
    <property type="entry name" value="Gap junction alpha-1"/>
    <property type="match status" value="1"/>
</dbReference>
<dbReference type="InterPro" id="IPR000500">
    <property type="entry name" value="Connexin"/>
</dbReference>
<dbReference type="GeneTree" id="ENSGT01150000286954"/>
<dbReference type="Proteomes" id="UP000261560">
    <property type="component" value="Unplaced"/>
</dbReference>
<dbReference type="InterPro" id="IPR017990">
    <property type="entry name" value="Connexin_CS"/>
</dbReference>
<feature type="transmembrane region" description="Helical" evidence="12">
    <location>
        <begin position="20"/>
        <end position="41"/>
    </location>
</feature>
<evidence type="ECO:0000256" key="1">
    <source>
        <dbReference type="ARBA" id="ARBA00004610"/>
    </source>
</evidence>
<evidence type="ECO:0000259" key="14">
    <source>
        <dbReference type="SMART" id="SM01089"/>
    </source>
</evidence>
<evidence type="ECO:0000256" key="5">
    <source>
        <dbReference type="ARBA" id="ARBA00022692"/>
    </source>
</evidence>
<dbReference type="PROSITE" id="PS00407">
    <property type="entry name" value="CONNEXINS_1"/>
    <property type="match status" value="1"/>
</dbReference>
<comment type="subcellular location">
    <subcellularLocation>
        <location evidence="1">Cell junction</location>
        <location evidence="1">Gap junction</location>
    </subcellularLocation>
    <subcellularLocation>
        <location evidence="2 10">Cell membrane</location>
        <topology evidence="2 10">Multi-pass membrane protein</topology>
    </subcellularLocation>
</comment>
<keyword evidence="9 12" id="KW-0472">Membrane</keyword>
<dbReference type="PROSITE" id="PS00408">
    <property type="entry name" value="CONNEXINS_2"/>
    <property type="match status" value="1"/>
</dbReference>
<evidence type="ECO:0000256" key="9">
    <source>
        <dbReference type="ARBA" id="ARBA00023136"/>
    </source>
</evidence>
<keyword evidence="4" id="KW-1003">Cell membrane</keyword>
<dbReference type="PANTHER" id="PTHR11984:SF60">
    <property type="entry name" value="GAP JUNCTION ALPHA-9 PROTEIN"/>
    <property type="match status" value="1"/>
</dbReference>
<reference evidence="15" key="1">
    <citation type="submission" date="2025-08" db="UniProtKB">
        <authorList>
            <consortium name="Ensembl"/>
        </authorList>
    </citation>
    <scope>IDENTIFICATION</scope>
</reference>
<evidence type="ECO:0000256" key="8">
    <source>
        <dbReference type="ARBA" id="ARBA00022989"/>
    </source>
</evidence>
<dbReference type="SMART" id="SM01089">
    <property type="entry name" value="Connexin_CCC"/>
    <property type="match status" value="1"/>
</dbReference>
<evidence type="ECO:0000313" key="15">
    <source>
        <dbReference type="Ensembl" id="ENSOMEP00000018149.1"/>
    </source>
</evidence>
<protein>
    <recommendedName>
        <fullName evidence="10">Gap junction protein</fullName>
    </recommendedName>
</protein>
<dbReference type="InterPro" id="IPR019570">
    <property type="entry name" value="Connexin_CCC"/>
</dbReference>
<keyword evidence="5 10" id="KW-0812">Transmembrane</keyword>
<dbReference type="AlphaFoldDB" id="A0A3B3CM33"/>
<evidence type="ECO:0000256" key="2">
    <source>
        <dbReference type="ARBA" id="ARBA00004651"/>
    </source>
</evidence>
<evidence type="ECO:0000256" key="6">
    <source>
        <dbReference type="ARBA" id="ARBA00022868"/>
    </source>
</evidence>
<dbReference type="Ensembl" id="ENSOMET00000027057.1">
    <property type="protein sequence ID" value="ENSOMEP00000018149.1"/>
    <property type="gene ID" value="ENSOMEG00000019858.1"/>
</dbReference>
<feature type="domain" description="Connexin cysteine-rich" evidence="14">
    <location>
        <begin position="161"/>
        <end position="227"/>
    </location>
</feature>
<feature type="domain" description="Connexin N-terminal" evidence="13">
    <location>
        <begin position="43"/>
        <end position="76"/>
    </location>
</feature>
<dbReference type="Pfam" id="PF00029">
    <property type="entry name" value="Connexin"/>
    <property type="match status" value="1"/>
</dbReference>
<evidence type="ECO:0000256" key="4">
    <source>
        <dbReference type="ARBA" id="ARBA00022475"/>
    </source>
</evidence>
<comment type="subunit">
    <text evidence="3 10">A connexon is composed of a hexamer of connexins.</text>
</comment>
<proteinExistence type="inferred from homology"/>
<dbReference type="GO" id="GO:0005922">
    <property type="term" value="C:connexin complex"/>
    <property type="evidence" value="ECO:0007669"/>
    <property type="project" value="InterPro"/>
</dbReference>
<feature type="transmembrane region" description="Helical" evidence="12">
    <location>
        <begin position="207"/>
        <end position="229"/>
    </location>
</feature>
<feature type="compositionally biased region" description="Polar residues" evidence="11">
    <location>
        <begin position="426"/>
        <end position="443"/>
    </location>
</feature>
<evidence type="ECO:0000259" key="13">
    <source>
        <dbReference type="SMART" id="SM00037"/>
    </source>
</evidence>
<dbReference type="STRING" id="30732.ENSOMEP00000018149"/>
<evidence type="ECO:0000256" key="12">
    <source>
        <dbReference type="SAM" id="Phobius"/>
    </source>
</evidence>
<accession>A0A3B3CM33</accession>
<dbReference type="GO" id="GO:0007267">
    <property type="term" value="P:cell-cell signaling"/>
    <property type="evidence" value="ECO:0007669"/>
    <property type="project" value="TreeGrafter"/>
</dbReference>
<comment type="similarity">
    <text evidence="10">Belongs to the connexin family.</text>
</comment>
<sequence>MGNWNFLGGVLEEVHIHSTVVGKIWLSILFIFRMLVLGVAAEDAWMDEQEDFVCNTAQPGCRNVCYDRAFPISLIRYWVLQVIFVSSPSLVYMGHAVYRLRTLEKQRQKKRALLWKDLELVDVDLARREMKHLDQRKVNKAPLRGALLRTYVAHIVVRSVVEVAFMAGQYLIYGFQLSPLYKCDWDPCPNAVDCYISRPTEKTVFMVFMQSIAALSFSLSILEVMYLCYKMIRKVTLDFCAKKGKNVQELEDFEAQRDKVTPICSRESHKRRIQSEQNHLELIERKQSYPELRKTSFLPPQLPTQGCCSQSTSAEARSSFSNFHINSKEKSEGFYLHDSRDKNGQRKNKQPPKCLQRAAHASSLPSLHMRSPRRPKEELDSFNCAPTFEIKRSDTGSHGGTKASRETPCEKISSQPTGGSLDDCSTRSGCVSSLPSSNGKTSA</sequence>
<keyword evidence="8 12" id="KW-1133">Transmembrane helix</keyword>
<dbReference type="InterPro" id="IPR013092">
    <property type="entry name" value="Connexin_N"/>
</dbReference>
<reference evidence="15" key="2">
    <citation type="submission" date="2025-09" db="UniProtKB">
        <authorList>
            <consortium name="Ensembl"/>
        </authorList>
    </citation>
    <scope>IDENTIFICATION</scope>
</reference>
<feature type="compositionally biased region" description="Basic and acidic residues" evidence="11">
    <location>
        <begin position="331"/>
        <end position="344"/>
    </location>
</feature>
<evidence type="ECO:0000256" key="11">
    <source>
        <dbReference type="SAM" id="MobiDB-lite"/>
    </source>
</evidence>
<dbReference type="OMA" id="PLYKCDW"/>
<organism evidence="15 16">
    <name type="scientific">Oryzias melastigma</name>
    <name type="common">Marine medaka</name>
    <dbReference type="NCBI Taxonomy" id="30732"/>
    <lineage>
        <taxon>Eukaryota</taxon>
        <taxon>Metazoa</taxon>
        <taxon>Chordata</taxon>
        <taxon>Craniata</taxon>
        <taxon>Vertebrata</taxon>
        <taxon>Euteleostomi</taxon>
        <taxon>Actinopterygii</taxon>
        <taxon>Neopterygii</taxon>
        <taxon>Teleostei</taxon>
        <taxon>Neoteleostei</taxon>
        <taxon>Acanthomorphata</taxon>
        <taxon>Ovalentaria</taxon>
        <taxon>Atherinomorphae</taxon>
        <taxon>Beloniformes</taxon>
        <taxon>Adrianichthyidae</taxon>
        <taxon>Oryziinae</taxon>
        <taxon>Oryzias</taxon>
    </lineage>
</organism>
<dbReference type="InterPro" id="IPR038359">
    <property type="entry name" value="Connexin_N_sf"/>
</dbReference>
<keyword evidence="6 10" id="KW-0303">Gap junction</keyword>
<dbReference type="PRINTS" id="PR00206">
    <property type="entry name" value="CONNEXIN"/>
</dbReference>
<dbReference type="PANTHER" id="PTHR11984">
    <property type="entry name" value="CONNEXIN"/>
    <property type="match status" value="1"/>
</dbReference>
<dbReference type="GO" id="GO:0005243">
    <property type="term" value="F:gap junction channel activity"/>
    <property type="evidence" value="ECO:0007669"/>
    <property type="project" value="TreeGrafter"/>
</dbReference>